<reference evidence="3" key="1">
    <citation type="submission" date="2023-03" db="EMBL/GenBank/DDBJ databases">
        <title>Actinoallomurus iriomotensis NBRC 103681.</title>
        <authorList>
            <person name="Ichikawa N."/>
            <person name="Sato H."/>
            <person name="Tonouchi N."/>
        </authorList>
    </citation>
    <scope>NUCLEOTIDE SEQUENCE</scope>
    <source>
        <strain evidence="3">NBRC 103681</strain>
    </source>
</reference>
<proteinExistence type="predicted"/>
<evidence type="ECO:0000313" key="3">
    <source>
        <dbReference type="EMBL" id="GLY72932.1"/>
    </source>
</evidence>
<name>A0A9W6RF48_9ACTN</name>
<sequence length="317" mass="34663">MRLRAIGATFGVLTLAASLAACGGSKSEVEQGSAGQELKGASLRVGSKEFTEQLVLGQMTLQLLRAHGASVTDKTNIQGSTNTRNALTSGLVDLYWDYTGTGWITYLKHAKPIADPTEQYQAVAKEDLAKNKIVWEPPAPLNNTYAFAIRQAEGQQLGVKTMSDLANLLKTKPAEATFCIESEFSTRDDGWPGLKKAYGMNVPAGNVKQLDTGVIYTETAKGSTCNFGEVFTTDGRIPAKHLQVLEDDKHFFPVYNASLTLRQQIADKYPQIQKIFAPVAQKLTNDTMSRLNAKVDVDGYEPKQVAHDWLTQQGFIK</sequence>
<comment type="caution">
    <text evidence="3">The sequence shown here is derived from an EMBL/GenBank/DDBJ whole genome shotgun (WGS) entry which is preliminary data.</text>
</comment>
<dbReference type="Pfam" id="PF04069">
    <property type="entry name" value="OpuAC"/>
    <property type="match status" value="1"/>
</dbReference>
<feature type="chain" id="PRO_5040828949" evidence="1">
    <location>
        <begin position="21"/>
        <end position="317"/>
    </location>
</feature>
<feature type="signal peptide" evidence="1">
    <location>
        <begin position="1"/>
        <end position="20"/>
    </location>
</feature>
<dbReference type="PROSITE" id="PS51257">
    <property type="entry name" value="PROKAR_LIPOPROTEIN"/>
    <property type="match status" value="1"/>
</dbReference>
<dbReference type="CDD" id="cd13611">
    <property type="entry name" value="PBP2_YehZ"/>
    <property type="match status" value="1"/>
</dbReference>
<dbReference type="Proteomes" id="UP001165135">
    <property type="component" value="Unassembled WGS sequence"/>
</dbReference>
<evidence type="ECO:0000256" key="1">
    <source>
        <dbReference type="SAM" id="SignalP"/>
    </source>
</evidence>
<dbReference type="SUPFAM" id="SSF53850">
    <property type="entry name" value="Periplasmic binding protein-like II"/>
    <property type="match status" value="1"/>
</dbReference>
<organism evidence="3 4">
    <name type="scientific">Actinoallomurus iriomotensis</name>
    <dbReference type="NCBI Taxonomy" id="478107"/>
    <lineage>
        <taxon>Bacteria</taxon>
        <taxon>Bacillati</taxon>
        <taxon>Actinomycetota</taxon>
        <taxon>Actinomycetes</taxon>
        <taxon>Streptosporangiales</taxon>
        <taxon>Thermomonosporaceae</taxon>
        <taxon>Actinoallomurus</taxon>
    </lineage>
</organism>
<evidence type="ECO:0000313" key="4">
    <source>
        <dbReference type="Proteomes" id="UP001165135"/>
    </source>
</evidence>
<dbReference type="EMBL" id="BSTJ01000001">
    <property type="protein sequence ID" value="GLY72932.1"/>
    <property type="molecule type" value="Genomic_DNA"/>
</dbReference>
<feature type="domain" description="ABC-type glycine betaine transport system substrate-binding" evidence="2">
    <location>
        <begin position="42"/>
        <end position="312"/>
    </location>
</feature>
<dbReference type="AlphaFoldDB" id="A0A9W6RF48"/>
<keyword evidence="1" id="KW-0732">Signal</keyword>
<dbReference type="GO" id="GO:0043190">
    <property type="term" value="C:ATP-binding cassette (ABC) transporter complex"/>
    <property type="evidence" value="ECO:0007669"/>
    <property type="project" value="InterPro"/>
</dbReference>
<protein>
    <submittedName>
        <fullName evidence="3">Glycine/betaine ABC transporter substrate-binding protein</fullName>
    </submittedName>
</protein>
<gene>
    <name evidence="3" type="ORF">Airi01_011990</name>
</gene>
<evidence type="ECO:0000259" key="2">
    <source>
        <dbReference type="Pfam" id="PF04069"/>
    </source>
</evidence>
<dbReference type="Gene3D" id="3.40.190.120">
    <property type="entry name" value="Osmoprotection protein (prox), domain 2"/>
    <property type="match status" value="1"/>
</dbReference>
<accession>A0A9W6RF48</accession>
<dbReference type="Gene3D" id="3.40.190.10">
    <property type="entry name" value="Periplasmic binding protein-like II"/>
    <property type="match status" value="1"/>
</dbReference>
<dbReference type="InterPro" id="IPR007210">
    <property type="entry name" value="ABC_Gly_betaine_transp_sub-bd"/>
</dbReference>
<dbReference type="GO" id="GO:0022857">
    <property type="term" value="F:transmembrane transporter activity"/>
    <property type="evidence" value="ECO:0007669"/>
    <property type="project" value="InterPro"/>
</dbReference>